<protein>
    <submittedName>
        <fullName evidence="1">Uncharacterized protein</fullName>
    </submittedName>
</protein>
<evidence type="ECO:0000313" key="2">
    <source>
        <dbReference type="Proteomes" id="UP000184001"/>
    </source>
</evidence>
<dbReference type="EMBL" id="FQZR01000002">
    <property type="protein sequence ID" value="SHI59595.1"/>
    <property type="molecule type" value="Genomic_DNA"/>
</dbReference>
<organism evidence="1 2">
    <name type="scientific">Halodesulfovibrio aestuarii</name>
    <dbReference type="NCBI Taxonomy" id="126333"/>
    <lineage>
        <taxon>Bacteria</taxon>
        <taxon>Pseudomonadati</taxon>
        <taxon>Thermodesulfobacteriota</taxon>
        <taxon>Desulfovibrionia</taxon>
        <taxon>Desulfovibrionales</taxon>
        <taxon>Desulfovibrionaceae</taxon>
        <taxon>Halodesulfovibrio</taxon>
    </lineage>
</organism>
<accession>A0A8G2C791</accession>
<gene>
    <name evidence="1" type="ORF">SAMN05660830_00409</name>
</gene>
<sequence length="10" mass="1078">MIGKSGVRCK</sequence>
<dbReference type="Proteomes" id="UP000184001">
    <property type="component" value="Unassembled WGS sequence"/>
</dbReference>
<reference evidence="1 2" key="1">
    <citation type="submission" date="2016-11" db="EMBL/GenBank/DDBJ databases">
        <authorList>
            <person name="Varghese N."/>
            <person name="Submissions S."/>
        </authorList>
    </citation>
    <scope>NUCLEOTIDE SEQUENCE [LARGE SCALE GENOMIC DNA]</scope>
    <source>
        <strain evidence="1 2">DSM 17919</strain>
    </source>
</reference>
<name>A0A8G2C791_9BACT</name>
<evidence type="ECO:0000313" key="1">
    <source>
        <dbReference type="EMBL" id="SHI59595.1"/>
    </source>
</evidence>
<proteinExistence type="predicted"/>
<comment type="caution">
    <text evidence="1">The sequence shown here is derived from an EMBL/GenBank/DDBJ whole genome shotgun (WGS) entry which is preliminary data.</text>
</comment>